<evidence type="ECO:0000256" key="2">
    <source>
        <dbReference type="SAM" id="Phobius"/>
    </source>
</evidence>
<proteinExistence type="predicted"/>
<keyword evidence="2" id="KW-1133">Transmembrane helix</keyword>
<feature type="region of interest" description="Disordered" evidence="1">
    <location>
        <begin position="81"/>
        <end position="100"/>
    </location>
</feature>
<keyword evidence="2" id="KW-0472">Membrane</keyword>
<sequence length="100" mass="10407">MSSIVWKLVGPGAGILATAVASRLTKKIWVTATGSPPPDNPEDPDVAWKEAVVWALASGAIIGLTRLVVERQAAVWYRKSFGELPPGLGPGDDGAVEANS</sequence>
<dbReference type="AlphaFoldDB" id="A0A2T0R6W5"/>
<evidence type="ECO:0000256" key="1">
    <source>
        <dbReference type="SAM" id="MobiDB-lite"/>
    </source>
</evidence>
<accession>A0A2T0R6W5</accession>
<evidence type="ECO:0000313" key="3">
    <source>
        <dbReference type="EMBL" id="PRY16915.1"/>
    </source>
</evidence>
<protein>
    <submittedName>
        <fullName evidence="3">Uncharacterized protein DUF4235</fullName>
    </submittedName>
</protein>
<organism evidence="3 4">
    <name type="scientific">Kineococcus rhizosphaerae</name>
    <dbReference type="NCBI Taxonomy" id="559628"/>
    <lineage>
        <taxon>Bacteria</taxon>
        <taxon>Bacillati</taxon>
        <taxon>Actinomycetota</taxon>
        <taxon>Actinomycetes</taxon>
        <taxon>Kineosporiales</taxon>
        <taxon>Kineosporiaceae</taxon>
        <taxon>Kineococcus</taxon>
    </lineage>
</organism>
<keyword evidence="2" id="KW-0812">Transmembrane</keyword>
<dbReference type="EMBL" id="PVZF01000003">
    <property type="protein sequence ID" value="PRY16915.1"/>
    <property type="molecule type" value="Genomic_DNA"/>
</dbReference>
<reference evidence="3 4" key="1">
    <citation type="submission" date="2018-03" db="EMBL/GenBank/DDBJ databases">
        <title>Genomic Encyclopedia of Archaeal and Bacterial Type Strains, Phase II (KMG-II): from individual species to whole genera.</title>
        <authorList>
            <person name="Goeker M."/>
        </authorList>
    </citation>
    <scope>NUCLEOTIDE SEQUENCE [LARGE SCALE GENOMIC DNA]</scope>
    <source>
        <strain evidence="3 4">DSM 19711</strain>
    </source>
</reference>
<evidence type="ECO:0000313" key="4">
    <source>
        <dbReference type="Proteomes" id="UP000238083"/>
    </source>
</evidence>
<dbReference type="RefSeq" id="WP_106209236.1">
    <property type="nucleotide sequence ID" value="NZ_PVZF01000003.1"/>
</dbReference>
<dbReference type="Pfam" id="PF14019">
    <property type="entry name" value="DUF4235"/>
    <property type="match status" value="1"/>
</dbReference>
<dbReference type="Proteomes" id="UP000238083">
    <property type="component" value="Unassembled WGS sequence"/>
</dbReference>
<comment type="caution">
    <text evidence="3">The sequence shown here is derived from an EMBL/GenBank/DDBJ whole genome shotgun (WGS) entry which is preliminary data.</text>
</comment>
<dbReference type="OrthoDB" id="3268522at2"/>
<keyword evidence="4" id="KW-1185">Reference proteome</keyword>
<gene>
    <name evidence="3" type="ORF">CLV37_103348</name>
</gene>
<dbReference type="InterPro" id="IPR025329">
    <property type="entry name" value="DUF4235"/>
</dbReference>
<feature type="transmembrane region" description="Helical" evidence="2">
    <location>
        <begin position="51"/>
        <end position="69"/>
    </location>
</feature>
<name>A0A2T0R6W5_9ACTN</name>